<proteinExistence type="predicted"/>
<name>A0A0E9XCN0_ANGAN</name>
<protein>
    <submittedName>
        <fullName evidence="1">Uncharacterized protein</fullName>
    </submittedName>
</protein>
<evidence type="ECO:0000313" key="1">
    <source>
        <dbReference type="EMBL" id="JAH99428.1"/>
    </source>
</evidence>
<reference evidence="1" key="2">
    <citation type="journal article" date="2015" name="Fish Shellfish Immunol.">
        <title>Early steps in the European eel (Anguilla anguilla)-Vibrio vulnificus interaction in the gills: Role of the RtxA13 toxin.</title>
        <authorList>
            <person name="Callol A."/>
            <person name="Pajuelo D."/>
            <person name="Ebbesson L."/>
            <person name="Teles M."/>
            <person name="MacKenzie S."/>
            <person name="Amaro C."/>
        </authorList>
    </citation>
    <scope>NUCLEOTIDE SEQUENCE</scope>
</reference>
<dbReference type="EMBL" id="GBXM01009149">
    <property type="protein sequence ID" value="JAH99428.1"/>
    <property type="molecule type" value="Transcribed_RNA"/>
</dbReference>
<sequence length="8" mass="967">MVEVLTLY</sequence>
<accession>A0A0E9XCN0</accession>
<reference evidence="1" key="1">
    <citation type="submission" date="2014-11" db="EMBL/GenBank/DDBJ databases">
        <authorList>
            <person name="Amaro Gonzalez C."/>
        </authorList>
    </citation>
    <scope>NUCLEOTIDE SEQUENCE</scope>
</reference>
<organism evidence="1">
    <name type="scientific">Anguilla anguilla</name>
    <name type="common">European freshwater eel</name>
    <name type="synonym">Muraena anguilla</name>
    <dbReference type="NCBI Taxonomy" id="7936"/>
    <lineage>
        <taxon>Eukaryota</taxon>
        <taxon>Metazoa</taxon>
        <taxon>Chordata</taxon>
        <taxon>Craniata</taxon>
        <taxon>Vertebrata</taxon>
        <taxon>Euteleostomi</taxon>
        <taxon>Actinopterygii</taxon>
        <taxon>Neopterygii</taxon>
        <taxon>Teleostei</taxon>
        <taxon>Anguilliformes</taxon>
        <taxon>Anguillidae</taxon>
        <taxon>Anguilla</taxon>
    </lineage>
</organism>